<evidence type="ECO:0000313" key="4">
    <source>
        <dbReference type="Proteomes" id="UP001156873"/>
    </source>
</evidence>
<gene>
    <name evidence="3" type="ORF">QFW81_02550</name>
</gene>
<feature type="region of interest" description="Disordered" evidence="1">
    <location>
        <begin position="70"/>
        <end position="90"/>
    </location>
</feature>
<evidence type="ECO:0000256" key="1">
    <source>
        <dbReference type="SAM" id="MobiDB-lite"/>
    </source>
</evidence>
<accession>A0ABT6JQC2</accession>
<keyword evidence="4" id="KW-1185">Reference proteome</keyword>
<name>A0ABT6JQC2_9GAMM</name>
<comment type="caution">
    <text evidence="3">The sequence shown here is derived from an EMBL/GenBank/DDBJ whole genome shotgun (WGS) entry which is preliminary data.</text>
</comment>
<sequence length="90" mass="9941">MSREEFERRVLSAATRVCADRSEARRWYREDPLAALDGRTAADLVGTGSGARVLDFLIDVLRHEAMPDPPVARVSEAHPGHRHLASTPPP</sequence>
<organism evidence="3 4">
    <name type="scientific">Luteimonas kalidii</name>
    <dbReference type="NCBI Taxonomy" id="3042025"/>
    <lineage>
        <taxon>Bacteria</taxon>
        <taxon>Pseudomonadati</taxon>
        <taxon>Pseudomonadota</taxon>
        <taxon>Gammaproteobacteria</taxon>
        <taxon>Lysobacterales</taxon>
        <taxon>Lysobacteraceae</taxon>
        <taxon>Luteimonas</taxon>
    </lineage>
</organism>
<dbReference type="RefSeq" id="WP_280576990.1">
    <property type="nucleotide sequence ID" value="NZ_JARXRO010000009.1"/>
</dbReference>
<dbReference type="InterPro" id="IPR024467">
    <property type="entry name" value="Xre/MbcA/ParS-like_toxin-bd"/>
</dbReference>
<protein>
    <submittedName>
        <fullName evidence="3">DUF2384 domain-containing protein</fullName>
    </submittedName>
</protein>
<feature type="domain" description="Antitoxin Xre/MbcA/ParS-like toxin-binding" evidence="2">
    <location>
        <begin position="14"/>
        <end position="53"/>
    </location>
</feature>
<dbReference type="Proteomes" id="UP001156873">
    <property type="component" value="Unassembled WGS sequence"/>
</dbReference>
<proteinExistence type="predicted"/>
<dbReference type="EMBL" id="JARXRO010000009">
    <property type="protein sequence ID" value="MDH5832814.1"/>
    <property type="molecule type" value="Genomic_DNA"/>
</dbReference>
<reference evidence="3 4" key="1">
    <citation type="submission" date="2023-04" db="EMBL/GenBank/DDBJ databases">
        <title>Luteimonas sp. M1R5S59.</title>
        <authorList>
            <person name="Sun J.-Q."/>
        </authorList>
    </citation>
    <scope>NUCLEOTIDE SEQUENCE [LARGE SCALE GENOMIC DNA]</scope>
    <source>
        <strain evidence="3 4">M1R5S59</strain>
    </source>
</reference>
<evidence type="ECO:0000313" key="3">
    <source>
        <dbReference type="EMBL" id="MDH5832814.1"/>
    </source>
</evidence>
<evidence type="ECO:0000259" key="2">
    <source>
        <dbReference type="Pfam" id="PF09722"/>
    </source>
</evidence>
<dbReference type="Pfam" id="PF09722">
    <property type="entry name" value="Xre_MbcA_ParS_C"/>
    <property type="match status" value="1"/>
</dbReference>